<evidence type="ECO:0000256" key="2">
    <source>
        <dbReference type="ARBA" id="ARBA00023315"/>
    </source>
</evidence>
<evidence type="ECO:0000259" key="3">
    <source>
        <dbReference type="PROSITE" id="PS51186"/>
    </source>
</evidence>
<keyword evidence="2" id="KW-0012">Acyltransferase</keyword>
<dbReference type="GO" id="GO:0016747">
    <property type="term" value="F:acyltransferase activity, transferring groups other than amino-acyl groups"/>
    <property type="evidence" value="ECO:0007669"/>
    <property type="project" value="InterPro"/>
</dbReference>
<gene>
    <name evidence="4" type="ORF">AVDCRST_MAG89-3396</name>
</gene>
<dbReference type="EMBL" id="CADCTV010000710">
    <property type="protein sequence ID" value="CAA9355380.1"/>
    <property type="molecule type" value="Genomic_DNA"/>
</dbReference>
<name>A0A6J4ME75_9BACT</name>
<sequence>MDNAPAAPLEIETDRLVLRTLGPGDEDRLQRVFERCADHFAALTGRRAPEPGAGAAELRASTGTPGRQVALLTRLDTGEAVGAVGWWAGNPEPDRALLGLLMVDPAHRGQGLAREALGALEVWLAGSGIKAMRTAFQRRRLSVHPIVRALGFREMSIRDHALLGLSGAGISLWEKPIA</sequence>
<dbReference type="Pfam" id="PF00583">
    <property type="entry name" value="Acetyltransf_1"/>
    <property type="match status" value="1"/>
</dbReference>
<organism evidence="4">
    <name type="scientific">uncultured Gemmatimonadota bacterium</name>
    <dbReference type="NCBI Taxonomy" id="203437"/>
    <lineage>
        <taxon>Bacteria</taxon>
        <taxon>Pseudomonadati</taxon>
        <taxon>Gemmatimonadota</taxon>
        <taxon>environmental samples</taxon>
    </lineage>
</organism>
<dbReference type="PROSITE" id="PS51186">
    <property type="entry name" value="GNAT"/>
    <property type="match status" value="1"/>
</dbReference>
<dbReference type="InterPro" id="IPR000182">
    <property type="entry name" value="GNAT_dom"/>
</dbReference>
<dbReference type="AlphaFoldDB" id="A0A6J4ME75"/>
<dbReference type="InterPro" id="IPR016181">
    <property type="entry name" value="Acyl_CoA_acyltransferase"/>
</dbReference>
<evidence type="ECO:0000256" key="1">
    <source>
        <dbReference type="ARBA" id="ARBA00022679"/>
    </source>
</evidence>
<dbReference type="PANTHER" id="PTHR43877">
    <property type="entry name" value="AMINOALKYLPHOSPHONATE N-ACETYLTRANSFERASE-RELATED-RELATED"/>
    <property type="match status" value="1"/>
</dbReference>
<protein>
    <recommendedName>
        <fullName evidence="3">N-acetyltransferase domain-containing protein</fullName>
    </recommendedName>
</protein>
<dbReference type="PANTHER" id="PTHR43877:SF2">
    <property type="entry name" value="AMINOALKYLPHOSPHONATE N-ACETYLTRANSFERASE-RELATED"/>
    <property type="match status" value="1"/>
</dbReference>
<dbReference type="CDD" id="cd04301">
    <property type="entry name" value="NAT_SF"/>
    <property type="match status" value="1"/>
</dbReference>
<accession>A0A6J4ME75</accession>
<dbReference type="SUPFAM" id="SSF55729">
    <property type="entry name" value="Acyl-CoA N-acyltransferases (Nat)"/>
    <property type="match status" value="1"/>
</dbReference>
<proteinExistence type="predicted"/>
<evidence type="ECO:0000313" key="4">
    <source>
        <dbReference type="EMBL" id="CAA9355380.1"/>
    </source>
</evidence>
<reference evidence="4" key="1">
    <citation type="submission" date="2020-02" db="EMBL/GenBank/DDBJ databases">
        <authorList>
            <person name="Meier V. D."/>
        </authorList>
    </citation>
    <scope>NUCLEOTIDE SEQUENCE</scope>
    <source>
        <strain evidence="4">AVDCRST_MAG89</strain>
    </source>
</reference>
<feature type="domain" description="N-acetyltransferase" evidence="3">
    <location>
        <begin position="16"/>
        <end position="178"/>
    </location>
</feature>
<dbReference type="InterPro" id="IPR050832">
    <property type="entry name" value="Bact_Acetyltransf"/>
</dbReference>
<keyword evidence="1" id="KW-0808">Transferase</keyword>
<dbReference type="Gene3D" id="3.40.630.30">
    <property type="match status" value="1"/>
</dbReference>